<feature type="signal peptide" evidence="1">
    <location>
        <begin position="1"/>
        <end position="19"/>
    </location>
</feature>
<dbReference type="Proteomes" id="UP001216907">
    <property type="component" value="Unassembled WGS sequence"/>
</dbReference>
<evidence type="ECO:0000313" key="2">
    <source>
        <dbReference type="EMBL" id="MDG3007871.1"/>
    </source>
</evidence>
<dbReference type="EMBL" id="JARRAG010000002">
    <property type="protein sequence ID" value="MDG3007871.1"/>
    <property type="molecule type" value="Genomic_DNA"/>
</dbReference>
<accession>A0ABT6FK50</accession>
<sequence length="147" mass="16218">MYRTIRTAGLLLMALSTLAPTTDAEEKAATVEGAWRQVEQKNGGAPSYERPPSGTVMTDYIVGGRFVWIIVRDGKAVSLAGGRYKVEKDKFTEIVEYANGGEAVDSFVGKSFEFTVKIEGDTLTKIGTIQVNGQDYEIDEKWERCKP</sequence>
<comment type="caution">
    <text evidence="2">The sequence shown here is derived from an EMBL/GenBank/DDBJ whole genome shotgun (WGS) entry which is preliminary data.</text>
</comment>
<dbReference type="Gene3D" id="2.40.128.490">
    <property type="entry name" value="Uncharacterised protein PF14869, DUF4488"/>
    <property type="match status" value="1"/>
</dbReference>
<name>A0ABT6FK50_9BACT</name>
<evidence type="ECO:0000256" key="1">
    <source>
        <dbReference type="SAM" id="SignalP"/>
    </source>
</evidence>
<organism evidence="2 3">
    <name type="scientific">Paludisphaera mucosa</name>
    <dbReference type="NCBI Taxonomy" id="3030827"/>
    <lineage>
        <taxon>Bacteria</taxon>
        <taxon>Pseudomonadati</taxon>
        <taxon>Planctomycetota</taxon>
        <taxon>Planctomycetia</taxon>
        <taxon>Isosphaerales</taxon>
        <taxon>Isosphaeraceae</taxon>
        <taxon>Paludisphaera</taxon>
    </lineage>
</organism>
<dbReference type="RefSeq" id="WP_277864142.1">
    <property type="nucleotide sequence ID" value="NZ_JARRAG010000002.1"/>
</dbReference>
<reference evidence="2 3" key="1">
    <citation type="submission" date="2023-03" db="EMBL/GenBank/DDBJ databases">
        <title>Paludisphaera mucosa sp. nov. a novel planctomycete from northern fen.</title>
        <authorList>
            <person name="Ivanova A."/>
        </authorList>
    </citation>
    <scope>NUCLEOTIDE SEQUENCE [LARGE SCALE GENOMIC DNA]</scope>
    <source>
        <strain evidence="2 3">Pla2</strain>
    </source>
</reference>
<protein>
    <submittedName>
        <fullName evidence="2">Uncharacterized protein</fullName>
    </submittedName>
</protein>
<keyword evidence="3" id="KW-1185">Reference proteome</keyword>
<evidence type="ECO:0000313" key="3">
    <source>
        <dbReference type="Proteomes" id="UP001216907"/>
    </source>
</evidence>
<gene>
    <name evidence="2" type="ORF">PZE19_29250</name>
</gene>
<keyword evidence="1" id="KW-0732">Signal</keyword>
<proteinExistence type="predicted"/>
<feature type="chain" id="PRO_5045172048" evidence="1">
    <location>
        <begin position="20"/>
        <end position="147"/>
    </location>
</feature>